<dbReference type="InterPro" id="IPR036236">
    <property type="entry name" value="Znf_C2H2_sf"/>
</dbReference>
<dbReference type="SUPFAM" id="SSF57667">
    <property type="entry name" value="beta-beta-alpha zinc fingers"/>
    <property type="match status" value="4"/>
</dbReference>
<evidence type="ECO:0000313" key="11">
    <source>
        <dbReference type="EMBL" id="CAF3783601.1"/>
    </source>
</evidence>
<dbReference type="OrthoDB" id="2687452at2759"/>
<evidence type="ECO:0000256" key="3">
    <source>
        <dbReference type="ARBA" id="ARBA00022771"/>
    </source>
</evidence>
<dbReference type="InterPro" id="IPR013087">
    <property type="entry name" value="Znf_C2H2_type"/>
</dbReference>
<dbReference type="Pfam" id="PF12874">
    <property type="entry name" value="zf-met"/>
    <property type="match status" value="1"/>
</dbReference>
<keyword evidence="6" id="KW-0804">Transcription</keyword>
<organism evidence="10 12">
    <name type="scientific">Didymodactylos carnosus</name>
    <dbReference type="NCBI Taxonomy" id="1234261"/>
    <lineage>
        <taxon>Eukaryota</taxon>
        <taxon>Metazoa</taxon>
        <taxon>Spiralia</taxon>
        <taxon>Gnathifera</taxon>
        <taxon>Rotifera</taxon>
        <taxon>Eurotatoria</taxon>
        <taxon>Bdelloidea</taxon>
        <taxon>Philodinida</taxon>
        <taxon>Philodinidae</taxon>
        <taxon>Didymodactylos</taxon>
    </lineage>
</organism>
<feature type="domain" description="C2H2-type" evidence="9">
    <location>
        <begin position="90"/>
        <end position="116"/>
    </location>
</feature>
<dbReference type="PANTHER" id="PTHR46179">
    <property type="entry name" value="ZINC FINGER PROTEIN"/>
    <property type="match status" value="1"/>
</dbReference>
<dbReference type="Proteomes" id="UP000663829">
    <property type="component" value="Unassembled WGS sequence"/>
</dbReference>
<comment type="caution">
    <text evidence="10">The sequence shown here is derived from an EMBL/GenBank/DDBJ whole genome shotgun (WGS) entry which is preliminary data.</text>
</comment>
<dbReference type="Proteomes" id="UP000681722">
    <property type="component" value="Unassembled WGS sequence"/>
</dbReference>
<dbReference type="EMBL" id="CAJOBC010003435">
    <property type="protein sequence ID" value="CAF3783601.1"/>
    <property type="molecule type" value="Genomic_DNA"/>
</dbReference>
<dbReference type="GO" id="GO:0008270">
    <property type="term" value="F:zinc ion binding"/>
    <property type="evidence" value="ECO:0007669"/>
    <property type="project" value="UniProtKB-KW"/>
</dbReference>
<keyword evidence="2" id="KW-0479">Metal-binding</keyword>
<dbReference type="PANTHER" id="PTHR46179:SF13">
    <property type="entry name" value="C2H2-TYPE DOMAIN-CONTAINING PROTEIN"/>
    <property type="match status" value="1"/>
</dbReference>
<dbReference type="Pfam" id="PF00096">
    <property type="entry name" value="zf-C2H2"/>
    <property type="match status" value="4"/>
</dbReference>
<evidence type="ECO:0000256" key="8">
    <source>
        <dbReference type="PROSITE-ProRule" id="PRU00042"/>
    </source>
</evidence>
<gene>
    <name evidence="10" type="ORF">GPM918_LOCUS14328</name>
    <name evidence="11" type="ORF">SRO942_LOCUS14328</name>
</gene>
<keyword evidence="3 8" id="KW-0863">Zinc-finger</keyword>
<reference evidence="10" key="1">
    <citation type="submission" date="2021-02" db="EMBL/GenBank/DDBJ databases">
        <authorList>
            <person name="Nowell W R."/>
        </authorList>
    </citation>
    <scope>NUCLEOTIDE SEQUENCE</scope>
</reference>
<dbReference type="PROSITE" id="PS50157">
    <property type="entry name" value="ZINC_FINGER_C2H2_2"/>
    <property type="match status" value="6"/>
</dbReference>
<comment type="subcellular location">
    <subcellularLocation>
        <location evidence="1">Nucleus</location>
    </subcellularLocation>
</comment>
<dbReference type="InterPro" id="IPR051061">
    <property type="entry name" value="Zinc_finger_trans_reg"/>
</dbReference>
<dbReference type="PROSITE" id="PS00028">
    <property type="entry name" value="ZINC_FINGER_C2H2_1"/>
    <property type="match status" value="7"/>
</dbReference>
<evidence type="ECO:0000256" key="4">
    <source>
        <dbReference type="ARBA" id="ARBA00022833"/>
    </source>
</evidence>
<keyword evidence="4" id="KW-0862">Zinc</keyword>
<feature type="domain" description="C2H2-type" evidence="9">
    <location>
        <begin position="205"/>
        <end position="230"/>
    </location>
</feature>
<keyword evidence="5" id="KW-0805">Transcription regulation</keyword>
<evidence type="ECO:0000256" key="5">
    <source>
        <dbReference type="ARBA" id="ARBA00023015"/>
    </source>
</evidence>
<dbReference type="Gene3D" id="3.30.160.60">
    <property type="entry name" value="Classic Zinc Finger"/>
    <property type="match status" value="5"/>
</dbReference>
<evidence type="ECO:0000313" key="10">
    <source>
        <dbReference type="EMBL" id="CAF1012221.1"/>
    </source>
</evidence>
<keyword evidence="7" id="KW-0539">Nucleus</keyword>
<feature type="domain" description="C2H2-type" evidence="9">
    <location>
        <begin position="177"/>
        <end position="206"/>
    </location>
</feature>
<dbReference type="GO" id="GO:0005634">
    <property type="term" value="C:nucleus"/>
    <property type="evidence" value="ECO:0007669"/>
    <property type="project" value="UniProtKB-SubCell"/>
</dbReference>
<feature type="domain" description="C2H2-type" evidence="9">
    <location>
        <begin position="53"/>
        <end position="81"/>
    </location>
</feature>
<dbReference type="AlphaFoldDB" id="A0A814HKW2"/>
<proteinExistence type="predicted"/>
<dbReference type="EMBL" id="CAJNOQ010003435">
    <property type="protein sequence ID" value="CAF1012221.1"/>
    <property type="molecule type" value="Genomic_DNA"/>
</dbReference>
<keyword evidence="12" id="KW-1185">Reference proteome</keyword>
<evidence type="ECO:0000256" key="1">
    <source>
        <dbReference type="ARBA" id="ARBA00004123"/>
    </source>
</evidence>
<evidence type="ECO:0000256" key="7">
    <source>
        <dbReference type="ARBA" id="ARBA00023242"/>
    </source>
</evidence>
<evidence type="ECO:0000256" key="2">
    <source>
        <dbReference type="ARBA" id="ARBA00022723"/>
    </source>
</evidence>
<dbReference type="SMART" id="SM00355">
    <property type="entry name" value="ZnF_C2H2"/>
    <property type="match status" value="8"/>
</dbReference>
<name>A0A814HKW2_9BILA</name>
<protein>
    <recommendedName>
        <fullName evidence="9">C2H2-type domain-containing protein</fullName>
    </recommendedName>
</protein>
<evidence type="ECO:0000256" key="6">
    <source>
        <dbReference type="ARBA" id="ARBA00023163"/>
    </source>
</evidence>
<evidence type="ECO:0000313" key="12">
    <source>
        <dbReference type="Proteomes" id="UP000663829"/>
    </source>
</evidence>
<sequence length="370" mass="42456">MANLHTESDVFITSNTRKINKKVHKCSICDKAFARPNKLHQHIEFSHKKQYPYECIVCGKPYSSKDHANRHYRKVHQPVQPTNTNNSLTFRCPVDDCTKVFVSKKNLDRHVRNSHTFNGKKMKCPYCDVIVVGVKAFHSHLTDSHGGTPGEYKCIDCPKVFPTLKQLSHHRKVHGAYKCDLCDQTFQCLTYLNQHRNSKIHNNSYVCENENCGKKFSHLRNLRQHYKIQHKDICFICPIVSCSTTFTCQALVGHHLLSIHTFEDIYKQLKRYPAKGHCRHDVKGLLSGFDDCQLKSKTTIINENGIIHDKIKQLLEILINIPSTELMETTNQIEHEENSNSLGTDASNLTPSFDSLSLDGFSDADFFLLN</sequence>
<evidence type="ECO:0000259" key="9">
    <source>
        <dbReference type="PROSITE" id="PS50157"/>
    </source>
</evidence>
<dbReference type="Pfam" id="PF13894">
    <property type="entry name" value="zf-C2H2_4"/>
    <property type="match status" value="1"/>
</dbReference>
<accession>A0A814HKW2</accession>
<feature type="domain" description="C2H2-type" evidence="9">
    <location>
        <begin position="152"/>
        <end position="179"/>
    </location>
</feature>
<dbReference type="GO" id="GO:0006357">
    <property type="term" value="P:regulation of transcription by RNA polymerase II"/>
    <property type="evidence" value="ECO:0007669"/>
    <property type="project" value="TreeGrafter"/>
</dbReference>
<feature type="domain" description="C2H2-type" evidence="9">
    <location>
        <begin position="24"/>
        <end position="52"/>
    </location>
</feature>